<feature type="domain" description="ATP phosphoribosyltransferase catalytic" evidence="19">
    <location>
        <begin position="67"/>
        <end position="226"/>
    </location>
</feature>
<dbReference type="Gene3D" id="3.40.190.10">
    <property type="entry name" value="Periplasmic binding protein-like II"/>
    <property type="match status" value="2"/>
</dbReference>
<dbReference type="InterPro" id="IPR013820">
    <property type="entry name" value="ATP_PRibTrfase_cat"/>
</dbReference>
<evidence type="ECO:0000259" key="19">
    <source>
        <dbReference type="Pfam" id="PF01634"/>
    </source>
</evidence>
<evidence type="ECO:0000256" key="5">
    <source>
        <dbReference type="ARBA" id="ARBA00007955"/>
    </source>
</evidence>
<keyword evidence="14 18" id="KW-0067">ATP-binding</keyword>
<evidence type="ECO:0000256" key="3">
    <source>
        <dbReference type="ARBA" id="ARBA00004496"/>
    </source>
</evidence>
<protein>
    <recommendedName>
        <fullName evidence="7 18">ATP phosphoribosyltransferase</fullName>
        <shortName evidence="18">ATP-PRT</shortName>
        <shortName evidence="18">ATP-PRTase</shortName>
        <ecNumber evidence="6 18">2.4.2.17</ecNumber>
    </recommendedName>
</protein>
<dbReference type="HAMAP" id="MF_00079">
    <property type="entry name" value="HisG_Long"/>
    <property type="match status" value="1"/>
</dbReference>
<reference evidence="21" key="1">
    <citation type="submission" date="2007-06" db="EMBL/GenBank/DDBJ databases">
        <title>Complete sequence of Methanococcus vannielii SB.</title>
        <authorList>
            <consortium name="US DOE Joint Genome Institute"/>
            <person name="Copeland A."/>
            <person name="Lucas S."/>
            <person name="Lapidus A."/>
            <person name="Barry K."/>
            <person name="Glavina del Rio T."/>
            <person name="Dalin E."/>
            <person name="Tice H."/>
            <person name="Pitluck S."/>
            <person name="Chain P."/>
            <person name="Malfatti S."/>
            <person name="Shin M."/>
            <person name="Vergez L."/>
            <person name="Schmutz J."/>
            <person name="Larimer F."/>
            <person name="Land M."/>
            <person name="Hauser L."/>
            <person name="Kyrpides N."/>
            <person name="Anderson I."/>
            <person name="Sieprawska-Lupa M."/>
            <person name="Whitman W.B."/>
            <person name="Richardson P."/>
        </authorList>
    </citation>
    <scope>NUCLEOTIDE SEQUENCE [LARGE SCALE GENOMIC DNA]</scope>
    <source>
        <strain evidence="21">SB</strain>
    </source>
</reference>
<dbReference type="PROSITE" id="PS01316">
    <property type="entry name" value="ATP_P_PHORIBOSYLTR"/>
    <property type="match status" value="1"/>
</dbReference>
<keyword evidence="16 18" id="KW-0368">Histidine biosynthesis</keyword>
<evidence type="ECO:0000256" key="12">
    <source>
        <dbReference type="ARBA" id="ARBA00022723"/>
    </source>
</evidence>
<dbReference type="EC" id="2.4.2.17" evidence="6 18"/>
<comment type="catalytic activity">
    <reaction evidence="1 18">
        <text>1-(5-phospho-beta-D-ribosyl)-ATP + diphosphate = 5-phospho-alpha-D-ribose 1-diphosphate + ATP</text>
        <dbReference type="Rhea" id="RHEA:18473"/>
        <dbReference type="ChEBI" id="CHEBI:30616"/>
        <dbReference type="ChEBI" id="CHEBI:33019"/>
        <dbReference type="ChEBI" id="CHEBI:58017"/>
        <dbReference type="ChEBI" id="CHEBI:73183"/>
        <dbReference type="EC" id="2.4.2.17"/>
    </reaction>
</comment>
<dbReference type="eggNOG" id="arCOG02208">
    <property type="taxonomic scope" value="Archaea"/>
</dbReference>
<dbReference type="InterPro" id="IPR001348">
    <property type="entry name" value="ATP_PRibTrfase_HisG"/>
</dbReference>
<dbReference type="NCBIfam" id="TIGR00070">
    <property type="entry name" value="hisG"/>
    <property type="match status" value="1"/>
</dbReference>
<dbReference type="InterPro" id="IPR020621">
    <property type="entry name" value="ATP-PRT_HisG_long"/>
</dbReference>
<evidence type="ECO:0000256" key="15">
    <source>
        <dbReference type="ARBA" id="ARBA00022842"/>
    </source>
</evidence>
<dbReference type="STRING" id="406327.Mevan_0242"/>
<dbReference type="InterPro" id="IPR018198">
    <property type="entry name" value="ATP_PRibTrfase_CS"/>
</dbReference>
<keyword evidence="15 18" id="KW-0460">Magnesium</keyword>
<organism evidence="21 22">
    <name type="scientific">Methanococcus vannielii (strain ATCC 35089 / DSM 1224 / JCM 13029 / OCM 148 / SB)</name>
    <dbReference type="NCBI Taxonomy" id="406327"/>
    <lineage>
        <taxon>Archaea</taxon>
        <taxon>Methanobacteriati</taxon>
        <taxon>Methanobacteriota</taxon>
        <taxon>Methanomada group</taxon>
        <taxon>Methanococci</taxon>
        <taxon>Methanococcales</taxon>
        <taxon>Methanococcaceae</taxon>
        <taxon>Methanococcus</taxon>
    </lineage>
</organism>
<keyword evidence="13 18" id="KW-0547">Nucleotide-binding</keyword>
<dbReference type="UniPathway" id="UPA00031">
    <property type="reaction ID" value="UER00006"/>
</dbReference>
<dbReference type="KEGG" id="mvn:Mevan_0242"/>
<dbReference type="Gene3D" id="3.30.70.120">
    <property type="match status" value="1"/>
</dbReference>
<evidence type="ECO:0000256" key="10">
    <source>
        <dbReference type="ARBA" id="ARBA00022676"/>
    </source>
</evidence>
<evidence type="ECO:0000256" key="16">
    <source>
        <dbReference type="ARBA" id="ARBA00023102"/>
    </source>
</evidence>
<comment type="activity regulation">
    <text evidence="18">Feedback inhibited by histidine.</text>
</comment>
<accession>A6UNS9</accession>
<evidence type="ECO:0000256" key="9">
    <source>
        <dbReference type="ARBA" id="ARBA00022605"/>
    </source>
</evidence>
<keyword evidence="11 18" id="KW-0808">Transferase</keyword>
<evidence type="ECO:0000256" key="2">
    <source>
        <dbReference type="ARBA" id="ARBA00001946"/>
    </source>
</evidence>
<dbReference type="GO" id="GO:0000105">
    <property type="term" value="P:L-histidine biosynthetic process"/>
    <property type="evidence" value="ECO:0007669"/>
    <property type="project" value="UniProtKB-UniRule"/>
</dbReference>
<evidence type="ECO:0000259" key="20">
    <source>
        <dbReference type="Pfam" id="PF08029"/>
    </source>
</evidence>
<keyword evidence="8 18" id="KW-0963">Cytoplasm</keyword>
<dbReference type="Pfam" id="PF08029">
    <property type="entry name" value="HisG_C"/>
    <property type="match status" value="1"/>
</dbReference>
<dbReference type="InterPro" id="IPR015867">
    <property type="entry name" value="N-reg_PII/ATP_PRibTrfase_C"/>
</dbReference>
<dbReference type="Proteomes" id="UP000001107">
    <property type="component" value="Chromosome"/>
</dbReference>
<evidence type="ECO:0000256" key="8">
    <source>
        <dbReference type="ARBA" id="ARBA00022490"/>
    </source>
</evidence>
<evidence type="ECO:0000256" key="1">
    <source>
        <dbReference type="ARBA" id="ARBA00000915"/>
    </source>
</evidence>
<dbReference type="GO" id="GO:0003879">
    <property type="term" value="F:ATP phosphoribosyltransferase activity"/>
    <property type="evidence" value="ECO:0007669"/>
    <property type="project" value="UniProtKB-UniRule"/>
</dbReference>
<dbReference type="GO" id="GO:0005737">
    <property type="term" value="C:cytoplasm"/>
    <property type="evidence" value="ECO:0007669"/>
    <property type="project" value="UniProtKB-SubCell"/>
</dbReference>
<evidence type="ECO:0000313" key="21">
    <source>
        <dbReference type="EMBL" id="ABR54151.1"/>
    </source>
</evidence>
<keyword evidence="9 18" id="KW-0028">Amino-acid biosynthesis</keyword>
<dbReference type="PANTHER" id="PTHR21403">
    <property type="entry name" value="ATP PHOSPHORIBOSYLTRANSFERASE ATP-PRTASE"/>
    <property type="match status" value="1"/>
</dbReference>
<dbReference type="Pfam" id="PF01634">
    <property type="entry name" value="HisG"/>
    <property type="match status" value="1"/>
</dbReference>
<evidence type="ECO:0000256" key="18">
    <source>
        <dbReference type="HAMAP-Rule" id="MF_00079"/>
    </source>
</evidence>
<dbReference type="SUPFAM" id="SSF54913">
    <property type="entry name" value="GlnB-like"/>
    <property type="match status" value="1"/>
</dbReference>
<gene>
    <name evidence="18" type="primary">hisG</name>
    <name evidence="21" type="ordered locus">Mevan_0242</name>
</gene>
<evidence type="ECO:0000256" key="11">
    <source>
        <dbReference type="ARBA" id="ARBA00022679"/>
    </source>
</evidence>
<comment type="cofactor">
    <cofactor evidence="2 18">
        <name>Mg(2+)</name>
        <dbReference type="ChEBI" id="CHEBI:18420"/>
    </cofactor>
</comment>
<dbReference type="GO" id="GO:0000287">
    <property type="term" value="F:magnesium ion binding"/>
    <property type="evidence" value="ECO:0007669"/>
    <property type="project" value="UniProtKB-UniRule"/>
</dbReference>
<comment type="pathway">
    <text evidence="4 18">Amino-acid biosynthesis; L-histidine biosynthesis; L-histidine from 5-phospho-alpha-D-ribose 1-diphosphate: step 1/9.</text>
</comment>
<dbReference type="AlphaFoldDB" id="A6UNS9"/>
<dbReference type="GO" id="GO:0005524">
    <property type="term" value="F:ATP binding"/>
    <property type="evidence" value="ECO:0007669"/>
    <property type="project" value="UniProtKB-KW"/>
</dbReference>
<keyword evidence="12 18" id="KW-0479">Metal-binding</keyword>
<proteinExistence type="inferred from homology"/>
<evidence type="ECO:0000256" key="6">
    <source>
        <dbReference type="ARBA" id="ARBA00011946"/>
    </source>
</evidence>
<keyword evidence="22" id="KW-1185">Reference proteome</keyword>
<comment type="function">
    <text evidence="17 18">Catalyzes the condensation of ATP and 5-phosphoribose 1-diphosphate to form N'-(5'-phosphoribosyl)-ATP (PR-ATP). Has a crucial role in the pathway because the rate of histidine biosynthesis seems to be controlled primarily by regulation of HisG enzymatic activity.</text>
</comment>
<dbReference type="InterPro" id="IPR013115">
    <property type="entry name" value="HisG_C"/>
</dbReference>
<dbReference type="HOGENOM" id="CLU_038115_1_0_2"/>
<evidence type="ECO:0000256" key="7">
    <source>
        <dbReference type="ARBA" id="ARBA00020998"/>
    </source>
</evidence>
<evidence type="ECO:0000256" key="4">
    <source>
        <dbReference type="ARBA" id="ARBA00004667"/>
    </source>
</evidence>
<feature type="domain" description="Histidine biosynthesis HisG C-terminal" evidence="20">
    <location>
        <begin position="231"/>
        <end position="304"/>
    </location>
</feature>
<dbReference type="FunFam" id="3.30.70.120:FF:000002">
    <property type="entry name" value="ATP phosphoribosyltransferase"/>
    <property type="match status" value="1"/>
</dbReference>
<dbReference type="EMBL" id="CP000742">
    <property type="protein sequence ID" value="ABR54151.1"/>
    <property type="molecule type" value="Genomic_DNA"/>
</dbReference>
<evidence type="ECO:0000313" key="22">
    <source>
        <dbReference type="Proteomes" id="UP000001107"/>
    </source>
</evidence>
<dbReference type="NCBIfam" id="TIGR03455">
    <property type="entry name" value="HisG_C-term"/>
    <property type="match status" value="1"/>
</dbReference>
<name>A6UNS9_METVS</name>
<keyword evidence="10 18" id="KW-0328">Glycosyltransferase</keyword>
<evidence type="ECO:0000256" key="14">
    <source>
        <dbReference type="ARBA" id="ARBA00022840"/>
    </source>
</evidence>
<sequence length="306" mass="33745">MVNDYIYSKYAHKLQVVILILLALPNKGRISKPVNEILEKAGLKISVHGRSLFAKTVDEEIKVMFARAKDIPEFVRDGVADVGVTGYDLMLERGTEDELEMLLDFKFGNARLVIAAPENSPVNSIDDITNKMKIATEFPGLTKRYLESKGLDLEIIELSGATEIAPFIGVSDLICDLTSTGTTLKLNRLKEVDNVVSSTTRLVANKKSMDDHLKRVKIDQIVSGIKSVLYAQTKRLVMMNAPKSKVSEITAIIPGMGGPTVSEILSNNDMFAINAVIDENKVFETVSNLEKLGARDILVLPIERIL</sequence>
<evidence type="ECO:0000256" key="13">
    <source>
        <dbReference type="ARBA" id="ARBA00022741"/>
    </source>
</evidence>
<dbReference type="SUPFAM" id="SSF53850">
    <property type="entry name" value="Periplasmic binding protein-like II"/>
    <property type="match status" value="1"/>
</dbReference>
<comment type="similarity">
    <text evidence="5 18">Belongs to the ATP phosphoribosyltransferase family. Long subfamily.</text>
</comment>
<dbReference type="InterPro" id="IPR011322">
    <property type="entry name" value="N-reg_PII-like_a/b"/>
</dbReference>
<dbReference type="PANTHER" id="PTHR21403:SF10">
    <property type="entry name" value="ATP PHOSPHORIBOSYLTRANSFERASE"/>
    <property type="match status" value="1"/>
</dbReference>
<comment type="subcellular location">
    <subcellularLocation>
        <location evidence="3 18">Cytoplasm</location>
    </subcellularLocation>
</comment>
<evidence type="ECO:0000256" key="17">
    <source>
        <dbReference type="ARBA" id="ARBA00024861"/>
    </source>
</evidence>